<feature type="transmembrane region" description="Helical" evidence="8">
    <location>
        <begin position="119"/>
        <end position="140"/>
    </location>
</feature>
<evidence type="ECO:0000256" key="8">
    <source>
        <dbReference type="SAM" id="Phobius"/>
    </source>
</evidence>
<gene>
    <name evidence="10" type="ORF">CLV37_11520</name>
</gene>
<proteinExistence type="inferred from homology"/>
<organism evidence="10 11">
    <name type="scientific">Kineococcus rhizosphaerae</name>
    <dbReference type="NCBI Taxonomy" id="559628"/>
    <lineage>
        <taxon>Bacteria</taxon>
        <taxon>Bacillati</taxon>
        <taxon>Actinomycetota</taxon>
        <taxon>Actinomycetes</taxon>
        <taxon>Kineosporiales</taxon>
        <taxon>Kineosporiaceae</taxon>
        <taxon>Kineococcus</taxon>
    </lineage>
</organism>
<reference evidence="10 11" key="1">
    <citation type="submission" date="2018-03" db="EMBL/GenBank/DDBJ databases">
        <title>Genomic Encyclopedia of Archaeal and Bacterial Type Strains, Phase II (KMG-II): from individual species to whole genera.</title>
        <authorList>
            <person name="Goeker M."/>
        </authorList>
    </citation>
    <scope>NUCLEOTIDE SEQUENCE [LARGE SCALE GENOMIC DNA]</scope>
    <source>
        <strain evidence="10 11">DSM 19711</strain>
    </source>
</reference>
<feature type="transmembrane region" description="Helical" evidence="8">
    <location>
        <begin position="301"/>
        <end position="322"/>
    </location>
</feature>
<feature type="transmembrane region" description="Helical" evidence="8">
    <location>
        <begin position="92"/>
        <end position="113"/>
    </location>
</feature>
<dbReference type="InterPro" id="IPR020846">
    <property type="entry name" value="MFS_dom"/>
</dbReference>
<dbReference type="PROSITE" id="PS50850">
    <property type="entry name" value="MFS"/>
    <property type="match status" value="1"/>
</dbReference>
<keyword evidence="6 8" id="KW-1133">Transmembrane helix</keyword>
<dbReference type="InterPro" id="IPR036259">
    <property type="entry name" value="MFS_trans_sf"/>
</dbReference>
<keyword evidence="3" id="KW-0813">Transport</keyword>
<dbReference type="GO" id="GO:0022857">
    <property type="term" value="F:transmembrane transporter activity"/>
    <property type="evidence" value="ECO:0007669"/>
    <property type="project" value="InterPro"/>
</dbReference>
<feature type="transmembrane region" description="Helical" evidence="8">
    <location>
        <begin position="149"/>
        <end position="170"/>
    </location>
</feature>
<dbReference type="OrthoDB" id="63984at2"/>
<protein>
    <submittedName>
        <fullName evidence="10">Putative MFS family arabinose efflux permease</fullName>
    </submittedName>
</protein>
<feature type="transmembrane region" description="Helical" evidence="8">
    <location>
        <begin position="360"/>
        <end position="380"/>
    </location>
</feature>
<feature type="transmembrane region" description="Helical" evidence="8">
    <location>
        <begin position="28"/>
        <end position="50"/>
    </location>
</feature>
<evidence type="ECO:0000256" key="5">
    <source>
        <dbReference type="ARBA" id="ARBA00022692"/>
    </source>
</evidence>
<dbReference type="InterPro" id="IPR011701">
    <property type="entry name" value="MFS"/>
</dbReference>
<keyword evidence="7 8" id="KW-0472">Membrane</keyword>
<dbReference type="SUPFAM" id="SSF103473">
    <property type="entry name" value="MFS general substrate transporter"/>
    <property type="match status" value="1"/>
</dbReference>
<feature type="transmembrane region" description="Helical" evidence="8">
    <location>
        <begin position="236"/>
        <end position="257"/>
    </location>
</feature>
<accession>A0A2T0QXI1</accession>
<dbReference type="PANTHER" id="PTHR43271">
    <property type="entry name" value="BLL2771 PROTEIN"/>
    <property type="match status" value="1"/>
</dbReference>
<evidence type="ECO:0000313" key="11">
    <source>
        <dbReference type="Proteomes" id="UP000238083"/>
    </source>
</evidence>
<keyword evidence="11" id="KW-1185">Reference proteome</keyword>
<evidence type="ECO:0000256" key="1">
    <source>
        <dbReference type="ARBA" id="ARBA00004651"/>
    </source>
</evidence>
<evidence type="ECO:0000256" key="6">
    <source>
        <dbReference type="ARBA" id="ARBA00022989"/>
    </source>
</evidence>
<feature type="transmembrane region" description="Helical" evidence="8">
    <location>
        <begin position="269"/>
        <end position="289"/>
    </location>
</feature>
<feature type="transmembrane region" description="Helical" evidence="8">
    <location>
        <begin position="386"/>
        <end position="408"/>
    </location>
</feature>
<evidence type="ECO:0000256" key="4">
    <source>
        <dbReference type="ARBA" id="ARBA00022475"/>
    </source>
</evidence>
<dbReference type="EMBL" id="PVZF01000015">
    <property type="protein sequence ID" value="PRY10756.1"/>
    <property type="molecule type" value="Genomic_DNA"/>
</dbReference>
<dbReference type="GO" id="GO:0005886">
    <property type="term" value="C:plasma membrane"/>
    <property type="evidence" value="ECO:0007669"/>
    <property type="project" value="UniProtKB-SubCell"/>
</dbReference>
<evidence type="ECO:0000313" key="10">
    <source>
        <dbReference type="EMBL" id="PRY10756.1"/>
    </source>
</evidence>
<feature type="transmembrane region" description="Helical" evidence="8">
    <location>
        <begin position="328"/>
        <end position="348"/>
    </location>
</feature>
<dbReference type="Gene3D" id="1.20.1250.20">
    <property type="entry name" value="MFS general substrate transporter like domains"/>
    <property type="match status" value="1"/>
</dbReference>
<name>A0A2T0QXI1_9ACTN</name>
<comment type="similarity">
    <text evidence="2">Belongs to the major facilitator superfamily.</text>
</comment>
<keyword evidence="5 8" id="KW-0812">Transmembrane</keyword>
<feature type="transmembrane region" description="Helical" evidence="8">
    <location>
        <begin position="62"/>
        <end position="85"/>
    </location>
</feature>
<evidence type="ECO:0000259" key="9">
    <source>
        <dbReference type="PROSITE" id="PS50850"/>
    </source>
</evidence>
<dbReference type="RefSeq" id="WP_106214927.1">
    <property type="nucleotide sequence ID" value="NZ_PVZF01000015.1"/>
</dbReference>
<sequence>MSLDARPGAGPDTPWLGHERGTPGYRRLVVALFAAGLATFAQLYSVQAVLPAMASGLHVGASASALGVSAATGALAVSVVGWSALADRLGRVPVMVTSVVLATLLGLVVPLATSLAPLLALRALQGAALGGLPAIAMAYLAEEVHAREVALAAGAYISGNSLGGLTGRIVSSAVADVAGWRWGVAAPAVVGLVATVVFCALVPRSRGFVRHRSTTGPTAGEGLRSRVRQALADPGLLALYAQALLLMGAFVTVYNYLGFRLVEPPFSLSQAVVGLLFVVYLAGTLSSSVAGRLAARGRLRVLLGALAVFATGCLLTLAQSIVVVVAGLVLLTAGFFAAHSVASGWVGARARPRVRAQASALYTFAYYAGSSVVGWLAGFAFGAGGWTVVVGVVVALAVCAAVLALLGLRGRTEAGSMGA</sequence>
<comment type="subcellular location">
    <subcellularLocation>
        <location evidence="1">Cell membrane</location>
        <topology evidence="1">Multi-pass membrane protein</topology>
    </subcellularLocation>
</comment>
<dbReference type="AlphaFoldDB" id="A0A2T0QXI1"/>
<dbReference type="PANTHER" id="PTHR43271:SF1">
    <property type="entry name" value="INNER MEMBRANE TRANSPORT PROTEIN YNFM"/>
    <property type="match status" value="1"/>
</dbReference>
<comment type="caution">
    <text evidence="10">The sequence shown here is derived from an EMBL/GenBank/DDBJ whole genome shotgun (WGS) entry which is preliminary data.</text>
</comment>
<evidence type="ECO:0000256" key="3">
    <source>
        <dbReference type="ARBA" id="ARBA00022448"/>
    </source>
</evidence>
<feature type="domain" description="Major facilitator superfamily (MFS) profile" evidence="9">
    <location>
        <begin position="28"/>
        <end position="412"/>
    </location>
</feature>
<feature type="transmembrane region" description="Helical" evidence="8">
    <location>
        <begin position="182"/>
        <end position="202"/>
    </location>
</feature>
<dbReference type="Proteomes" id="UP000238083">
    <property type="component" value="Unassembled WGS sequence"/>
</dbReference>
<dbReference type="CDD" id="cd17324">
    <property type="entry name" value="MFS_NepI_like"/>
    <property type="match status" value="1"/>
</dbReference>
<keyword evidence="4" id="KW-1003">Cell membrane</keyword>
<evidence type="ECO:0000256" key="7">
    <source>
        <dbReference type="ARBA" id="ARBA00023136"/>
    </source>
</evidence>
<dbReference type="Pfam" id="PF07690">
    <property type="entry name" value="MFS_1"/>
    <property type="match status" value="2"/>
</dbReference>
<evidence type="ECO:0000256" key="2">
    <source>
        <dbReference type="ARBA" id="ARBA00008335"/>
    </source>
</evidence>